<feature type="domain" description="PAC" evidence="15">
    <location>
        <begin position="475"/>
        <end position="527"/>
    </location>
</feature>
<comment type="caution">
    <text evidence="9">Lacks conserved residue(s) required for the propagation of feature annotation.</text>
</comment>
<dbReference type="InterPro" id="IPR011006">
    <property type="entry name" value="CheY-like_superfamily"/>
</dbReference>
<dbReference type="Gene3D" id="3.30.450.20">
    <property type="entry name" value="PAS domain"/>
    <property type="match status" value="4"/>
</dbReference>
<dbReference type="Pfam" id="PF08448">
    <property type="entry name" value="PAS_4"/>
    <property type="match status" value="1"/>
</dbReference>
<dbReference type="PROSITE" id="PS50112">
    <property type="entry name" value="PAS"/>
    <property type="match status" value="3"/>
</dbReference>
<dbReference type="PRINTS" id="PR00344">
    <property type="entry name" value="BCTRLSENSOR"/>
</dbReference>
<keyword evidence="6" id="KW-0902">Two-component regulatory system</keyword>
<dbReference type="InterPro" id="IPR003594">
    <property type="entry name" value="HATPase_dom"/>
</dbReference>
<gene>
    <name evidence="16" type="ORF">NIES37_34510</name>
</gene>
<keyword evidence="17" id="KW-1185">Reference proteome</keyword>
<reference evidence="16 17" key="1">
    <citation type="submission" date="2017-06" db="EMBL/GenBank/DDBJ databases">
        <title>Genome sequencing of cyanobaciteial culture collection at National Institute for Environmental Studies (NIES).</title>
        <authorList>
            <person name="Hirose Y."/>
            <person name="Shimura Y."/>
            <person name="Fujisawa T."/>
            <person name="Nakamura Y."/>
            <person name="Kawachi M."/>
        </authorList>
    </citation>
    <scope>NUCLEOTIDE SEQUENCE [LARGE SCALE GENOMIC DNA]</scope>
    <source>
        <strain evidence="16 17">NIES-37</strain>
    </source>
</reference>
<feature type="transmembrane region" description="Helical" evidence="11">
    <location>
        <begin position="64"/>
        <end position="87"/>
    </location>
</feature>
<dbReference type="InterPro" id="IPR000014">
    <property type="entry name" value="PAS"/>
</dbReference>
<dbReference type="InterPro" id="IPR001789">
    <property type="entry name" value="Sig_transdc_resp-reg_receiver"/>
</dbReference>
<dbReference type="SUPFAM" id="SSF47384">
    <property type="entry name" value="Homodimeric domain of signal transducing histidine kinase"/>
    <property type="match status" value="1"/>
</dbReference>
<evidence type="ECO:0000259" key="13">
    <source>
        <dbReference type="PROSITE" id="PS50110"/>
    </source>
</evidence>
<dbReference type="Gene3D" id="3.30.565.10">
    <property type="entry name" value="Histidine kinase-like ATPase, C-terminal domain"/>
    <property type="match status" value="1"/>
</dbReference>
<dbReference type="SUPFAM" id="SSF55874">
    <property type="entry name" value="ATPase domain of HSP90 chaperone/DNA topoisomerase II/histidine kinase"/>
    <property type="match status" value="1"/>
</dbReference>
<dbReference type="CDD" id="cd00082">
    <property type="entry name" value="HisKA"/>
    <property type="match status" value="1"/>
</dbReference>
<sequence>MFELLDIFFTSISFISQLNYHFGNQGLIWLHLLSDCLISLGYYAISAILVYFGNQRQDSPAKNLLLLFGAFLAVCGTTHLMAVWTFWDANYWVFGVQKALTAIISIYTFVALLKLLPKSLEKPSKTELEAANQKLQQQISEYQRLEEALRQSEYQYVTLAQTAPVGIFRTDAAGNCTFMNELACQIMGASLEKALGKGWIESLHPEDRDRVIRQWQETTQQNLPFKCEHRFRNPQGKTVWVLTQAVPEAGSQGEFTNFIGTITNISDRKRTEEALSQSEATLRSFFNSASMLMGIVEIVDHDVLHISDNLAAANFYGLTPAAMQNRLASEMGAPQEYINQWIEKYREAEHTHAPVRFEYTHETPTAKKWLSATVSAINSDCSGRQRFSYVVEDISDRKSAEEELQKQAFLLDLTHDCIMVRNFNGEIDFWNRGAEEMYGWTKQEAIGKISHDFLQTQFPQPLAEIEAELLQTGRWSGELVHTKRDGTPIVVSSSWALQRDEQGKPERTLEINNDITERKRAEEELRHLSTALTSAVEGISQLDKEGRYIKVNPAYANMAGYQPEEMIGVDWLLTVHPEDAEKLRVAYQQMLVNGKVEAEARGVRKDKTVFDKQVVMVTAYDRQQQFIGHYCFMKDISDRREIDRLKDEFVSIVSHELRTPLTSISGALDLLAGGVLQTQPEEAQRMLNIAASNTDRLVRLINDILDIERIESGKVQMTPEHCDAADLMNQSIETVEEMAEQAGVKLAVYPLSAPLWADPDRIIQVFTNLLSNAIKFSPEGSTVSLSAEITAEKAAPSSKQILFKVKDQGRGIPAEKLESIFERFGQVDASDSRQKGGTGLGLAICRSILQHHQGQICVESTLGEGSTFFFTLPIASKDDTETIEPENTGDRKNINPSLLPTENKFAVLPLVIECDDDPSVRVVVQTMLERQGYRVLAAASGQEAVEQAKLHHPDAIILNLMMPDMNGWETLAILKQQPHTQNIPVIILSGLLPDAHKSLPHNISDWIVKPPTSKLLYQALEKATASQNQSIKVLIIEDDTDLAQVLIALFNRHNILTFYAQTGKEAIQVSQNIIPDLLVLDLGLPENDGFAVVDWLRQHQRLCHVPLVVYTARDLDDSDRDRLKLGQTLFLTKGRITPQEFEQRVINLLNRMIGSNSQVSPSGEFKI</sequence>
<evidence type="ECO:0000256" key="2">
    <source>
        <dbReference type="ARBA" id="ARBA00012438"/>
    </source>
</evidence>
<feature type="domain" description="PAC" evidence="15">
    <location>
        <begin position="225"/>
        <end position="277"/>
    </location>
</feature>
<feature type="coiled-coil region" evidence="10">
    <location>
        <begin position="125"/>
        <end position="155"/>
    </location>
</feature>
<dbReference type="InterPro" id="IPR003661">
    <property type="entry name" value="HisK_dim/P_dom"/>
</dbReference>
<proteinExistence type="predicted"/>
<dbReference type="Gene3D" id="1.10.287.130">
    <property type="match status" value="1"/>
</dbReference>
<dbReference type="Pfam" id="PF00512">
    <property type="entry name" value="HisKA"/>
    <property type="match status" value="1"/>
</dbReference>
<feature type="domain" description="PAS" evidence="14">
    <location>
        <begin position="524"/>
        <end position="594"/>
    </location>
</feature>
<evidence type="ECO:0000256" key="8">
    <source>
        <dbReference type="ARBA" id="ARBA00055745"/>
    </source>
</evidence>
<dbReference type="KEGG" id="ttq:NIES37_34510"/>
<dbReference type="EC" id="2.7.13.3" evidence="2"/>
<dbReference type="CDD" id="cd00156">
    <property type="entry name" value="REC"/>
    <property type="match status" value="2"/>
</dbReference>
<dbReference type="InterPro" id="IPR013655">
    <property type="entry name" value="PAS_fold_3"/>
</dbReference>
<dbReference type="InterPro" id="IPR035965">
    <property type="entry name" value="PAS-like_dom_sf"/>
</dbReference>
<feature type="transmembrane region" description="Helical" evidence="11">
    <location>
        <begin position="99"/>
        <end position="116"/>
    </location>
</feature>
<evidence type="ECO:0000256" key="9">
    <source>
        <dbReference type="PROSITE-ProRule" id="PRU00169"/>
    </source>
</evidence>
<dbReference type="PROSITE" id="PS50110">
    <property type="entry name" value="RESPONSE_REGULATORY"/>
    <property type="match status" value="2"/>
</dbReference>
<feature type="modified residue" description="4-aspartylphosphate" evidence="9">
    <location>
        <position position="1081"/>
    </location>
</feature>
<evidence type="ECO:0000256" key="7">
    <source>
        <dbReference type="ARBA" id="ARBA00023136"/>
    </source>
</evidence>
<dbReference type="Pfam" id="PF08447">
    <property type="entry name" value="PAS_3"/>
    <property type="match status" value="2"/>
</dbReference>
<dbReference type="CDD" id="cd00130">
    <property type="entry name" value="PAS"/>
    <property type="match status" value="4"/>
</dbReference>
<keyword evidence="11" id="KW-0812">Transmembrane</keyword>
<dbReference type="Gene3D" id="3.40.50.2300">
    <property type="match status" value="2"/>
</dbReference>
<evidence type="ECO:0000259" key="14">
    <source>
        <dbReference type="PROSITE" id="PS50112"/>
    </source>
</evidence>
<feature type="domain" description="PAS" evidence="14">
    <location>
        <begin position="403"/>
        <end position="473"/>
    </location>
</feature>
<evidence type="ECO:0000256" key="1">
    <source>
        <dbReference type="ARBA" id="ARBA00000085"/>
    </source>
</evidence>
<evidence type="ECO:0000259" key="12">
    <source>
        <dbReference type="PROSITE" id="PS50109"/>
    </source>
</evidence>
<dbReference type="SMART" id="SM00086">
    <property type="entry name" value="PAC"/>
    <property type="match status" value="3"/>
</dbReference>
<dbReference type="NCBIfam" id="TIGR00229">
    <property type="entry name" value="sensory_box"/>
    <property type="match status" value="4"/>
</dbReference>
<dbReference type="AlphaFoldDB" id="A0A1Z4N149"/>
<keyword evidence="4" id="KW-0808">Transferase</keyword>
<dbReference type="PANTHER" id="PTHR43547:SF2">
    <property type="entry name" value="HYBRID SIGNAL TRANSDUCTION HISTIDINE KINASE C"/>
    <property type="match status" value="1"/>
</dbReference>
<feature type="transmembrane region" description="Helical" evidence="11">
    <location>
        <begin position="28"/>
        <end position="52"/>
    </location>
</feature>
<dbReference type="EMBL" id="AP018248">
    <property type="protein sequence ID" value="BAY99468.1"/>
    <property type="molecule type" value="Genomic_DNA"/>
</dbReference>
<evidence type="ECO:0000259" key="15">
    <source>
        <dbReference type="PROSITE" id="PS50113"/>
    </source>
</evidence>
<dbReference type="FunFam" id="3.30.565.10:FF:000006">
    <property type="entry name" value="Sensor histidine kinase WalK"/>
    <property type="match status" value="1"/>
</dbReference>
<dbReference type="RefSeq" id="WP_422641109.1">
    <property type="nucleotide sequence ID" value="NZ_CAWNJS010000001.1"/>
</dbReference>
<dbReference type="PROSITE" id="PS50109">
    <property type="entry name" value="HIS_KIN"/>
    <property type="match status" value="1"/>
</dbReference>
<feature type="domain" description="PAC" evidence="15">
    <location>
        <begin position="353"/>
        <end position="406"/>
    </location>
</feature>
<accession>A0A1Z4N149</accession>
<keyword evidence="10" id="KW-0175">Coiled coil</keyword>
<evidence type="ECO:0000256" key="10">
    <source>
        <dbReference type="SAM" id="Coils"/>
    </source>
</evidence>
<organism evidence="16 17">
    <name type="scientific">Tolypothrix tenuis PCC 7101</name>
    <dbReference type="NCBI Taxonomy" id="231146"/>
    <lineage>
        <taxon>Bacteria</taxon>
        <taxon>Bacillati</taxon>
        <taxon>Cyanobacteriota</taxon>
        <taxon>Cyanophyceae</taxon>
        <taxon>Nostocales</taxon>
        <taxon>Tolypothrichaceae</taxon>
        <taxon>Tolypothrix</taxon>
    </lineage>
</organism>
<evidence type="ECO:0000256" key="11">
    <source>
        <dbReference type="SAM" id="Phobius"/>
    </source>
</evidence>
<dbReference type="InterPro" id="IPR036890">
    <property type="entry name" value="HATPase_C_sf"/>
</dbReference>
<dbReference type="SMART" id="SM00388">
    <property type="entry name" value="HisKA"/>
    <property type="match status" value="1"/>
</dbReference>
<keyword evidence="5 16" id="KW-0418">Kinase</keyword>
<dbReference type="GO" id="GO:0000155">
    <property type="term" value="F:phosphorelay sensor kinase activity"/>
    <property type="evidence" value="ECO:0007669"/>
    <property type="project" value="InterPro"/>
</dbReference>
<protein>
    <recommendedName>
        <fullName evidence="2">histidine kinase</fullName>
        <ecNumber evidence="2">2.7.13.3</ecNumber>
    </recommendedName>
</protein>
<dbReference type="InterPro" id="IPR000700">
    <property type="entry name" value="PAS-assoc_C"/>
</dbReference>
<dbReference type="Pfam" id="PF02518">
    <property type="entry name" value="HATPase_c"/>
    <property type="match status" value="1"/>
</dbReference>
<evidence type="ECO:0000256" key="3">
    <source>
        <dbReference type="ARBA" id="ARBA00022553"/>
    </source>
</evidence>
<keyword evidence="11" id="KW-1133">Transmembrane helix</keyword>
<feature type="domain" description="Response regulatory" evidence="13">
    <location>
        <begin position="1032"/>
        <end position="1148"/>
    </location>
</feature>
<dbReference type="InterPro" id="IPR005467">
    <property type="entry name" value="His_kinase_dom"/>
</dbReference>
<dbReference type="InterPro" id="IPR036097">
    <property type="entry name" value="HisK_dim/P_sf"/>
</dbReference>
<feature type="domain" description="Response regulatory" evidence="13">
    <location>
        <begin position="910"/>
        <end position="1024"/>
    </location>
</feature>
<dbReference type="FunFam" id="1.10.287.130:FF:000001">
    <property type="entry name" value="Two-component sensor histidine kinase"/>
    <property type="match status" value="1"/>
</dbReference>
<dbReference type="InterPro" id="IPR013656">
    <property type="entry name" value="PAS_4"/>
</dbReference>
<dbReference type="SMART" id="SM00448">
    <property type="entry name" value="REC"/>
    <property type="match status" value="2"/>
</dbReference>
<dbReference type="InterPro" id="IPR058544">
    <property type="entry name" value="ETR1_N"/>
</dbReference>
<keyword evidence="7 11" id="KW-0472">Membrane</keyword>
<dbReference type="CDD" id="cd16922">
    <property type="entry name" value="HATPase_EvgS-ArcB-TorS-like"/>
    <property type="match status" value="1"/>
</dbReference>
<feature type="domain" description="PAS" evidence="14">
    <location>
        <begin position="152"/>
        <end position="222"/>
    </location>
</feature>
<dbReference type="Proteomes" id="UP000218785">
    <property type="component" value="Chromosome"/>
</dbReference>
<dbReference type="InterPro" id="IPR004358">
    <property type="entry name" value="Sig_transdc_His_kin-like_C"/>
</dbReference>
<evidence type="ECO:0000313" key="17">
    <source>
        <dbReference type="Proteomes" id="UP000218785"/>
    </source>
</evidence>
<dbReference type="SUPFAM" id="SSF52172">
    <property type="entry name" value="CheY-like"/>
    <property type="match status" value="2"/>
</dbReference>
<dbReference type="InterPro" id="IPR001610">
    <property type="entry name" value="PAC"/>
</dbReference>
<dbReference type="Pfam" id="PF25487">
    <property type="entry name" value="ETR1_N"/>
    <property type="match status" value="1"/>
</dbReference>
<dbReference type="PROSITE" id="PS50113">
    <property type="entry name" value="PAC"/>
    <property type="match status" value="3"/>
</dbReference>
<evidence type="ECO:0000256" key="6">
    <source>
        <dbReference type="ARBA" id="ARBA00023012"/>
    </source>
</evidence>
<dbReference type="SUPFAM" id="SSF55785">
    <property type="entry name" value="PYP-like sensor domain (PAS domain)"/>
    <property type="match status" value="4"/>
</dbReference>
<dbReference type="PANTHER" id="PTHR43547">
    <property type="entry name" value="TWO-COMPONENT HISTIDINE KINASE"/>
    <property type="match status" value="1"/>
</dbReference>
<evidence type="ECO:0000313" key="16">
    <source>
        <dbReference type="EMBL" id="BAY99468.1"/>
    </source>
</evidence>
<evidence type="ECO:0000256" key="4">
    <source>
        <dbReference type="ARBA" id="ARBA00022679"/>
    </source>
</evidence>
<feature type="domain" description="Histidine kinase" evidence="12">
    <location>
        <begin position="652"/>
        <end position="876"/>
    </location>
</feature>
<comment type="catalytic activity">
    <reaction evidence="1">
        <text>ATP + protein L-histidine = ADP + protein N-phospho-L-histidine.</text>
        <dbReference type="EC" id="2.7.13.3"/>
    </reaction>
</comment>
<keyword evidence="3 9" id="KW-0597">Phosphoprotein</keyword>
<dbReference type="SMART" id="SM00387">
    <property type="entry name" value="HATPase_c"/>
    <property type="match status" value="1"/>
</dbReference>
<name>A0A1Z4N149_9CYAN</name>
<dbReference type="SMART" id="SM00091">
    <property type="entry name" value="PAS"/>
    <property type="match status" value="4"/>
</dbReference>
<evidence type="ECO:0000256" key="5">
    <source>
        <dbReference type="ARBA" id="ARBA00022777"/>
    </source>
</evidence>
<comment type="function">
    <text evidence="8">Photoreceptor which exists in two forms that are reversibly interconvertible by light: the R form that absorbs maximally in the red region of the spectrum and the FR form that absorbs maximally in the far-red region.</text>
</comment>
<dbReference type="Pfam" id="PF00072">
    <property type="entry name" value="Response_reg"/>
    <property type="match status" value="2"/>
</dbReference>